<dbReference type="OrthoDB" id="5298153at2"/>
<dbReference type="InterPro" id="IPR025500">
    <property type="entry name" value="DUF4390"/>
</dbReference>
<dbReference type="Proteomes" id="UP000272771">
    <property type="component" value="Chromosome"/>
</dbReference>
<evidence type="ECO:0000256" key="1">
    <source>
        <dbReference type="SAM" id="SignalP"/>
    </source>
</evidence>
<evidence type="ECO:0008006" key="4">
    <source>
        <dbReference type="Google" id="ProtNLM"/>
    </source>
</evidence>
<dbReference type="RefSeq" id="WP_004285783.1">
    <property type="nucleotide sequence ID" value="NZ_CAUJRG010000009.1"/>
</dbReference>
<dbReference type="KEGG" id="nwe:SAMEA3174300_1895"/>
<evidence type="ECO:0000313" key="3">
    <source>
        <dbReference type="Proteomes" id="UP000272771"/>
    </source>
</evidence>
<feature type="chain" id="PRO_5019480831" description="DUF4390 domain-containing protein" evidence="1">
    <location>
        <begin position="29"/>
        <end position="197"/>
    </location>
</feature>
<reference evidence="2 3" key="1">
    <citation type="submission" date="2018-12" db="EMBL/GenBank/DDBJ databases">
        <authorList>
            <consortium name="Pathogen Informatics"/>
        </authorList>
    </citation>
    <scope>NUCLEOTIDE SEQUENCE [LARGE SCALE GENOMIC DNA]</scope>
    <source>
        <strain evidence="2 3">NCTC12742</strain>
    </source>
</reference>
<gene>
    <name evidence="2" type="ORF">NCTC12742_01267</name>
</gene>
<dbReference type="AlphaFoldDB" id="A0A448VNP5"/>
<sequence length="197" mass="21691">MAFITRLYKSIKLLLLPILLAVSFQAAAEGINITRAKAQITPKGQLAISSRFQTELPDQLKHVLIQGVPLHFSLSFQLSSPTLAAYKFKIGQVIGNSHAVAYKLSYHPLTSRYRVSVGTFSTEYNSLESALKAVGSIANWHVLNTGTLNKVSAAETKAEIRLTLSTAQLPKPFQINALTSKNWQLDSGWKPLTVIRE</sequence>
<organism evidence="2 3">
    <name type="scientific">Neisseria weaveri</name>
    <dbReference type="NCBI Taxonomy" id="28091"/>
    <lineage>
        <taxon>Bacteria</taxon>
        <taxon>Pseudomonadati</taxon>
        <taxon>Pseudomonadota</taxon>
        <taxon>Betaproteobacteria</taxon>
        <taxon>Neisseriales</taxon>
        <taxon>Neisseriaceae</taxon>
        <taxon>Neisseria</taxon>
    </lineage>
</organism>
<feature type="signal peptide" evidence="1">
    <location>
        <begin position="1"/>
        <end position="28"/>
    </location>
</feature>
<dbReference type="Pfam" id="PF14334">
    <property type="entry name" value="DUF4390"/>
    <property type="match status" value="1"/>
</dbReference>
<keyword evidence="3" id="KW-1185">Reference proteome</keyword>
<dbReference type="STRING" id="28091.SAMEA3174300_01895"/>
<proteinExistence type="predicted"/>
<protein>
    <recommendedName>
        <fullName evidence="4">DUF4390 domain-containing protein</fullName>
    </recommendedName>
</protein>
<keyword evidence="1" id="KW-0732">Signal</keyword>
<accession>A0A448VNP5</accession>
<name>A0A448VNP5_9NEIS</name>
<dbReference type="EMBL" id="LR134533">
    <property type="protein sequence ID" value="VEJ51383.1"/>
    <property type="molecule type" value="Genomic_DNA"/>
</dbReference>
<evidence type="ECO:0000313" key="2">
    <source>
        <dbReference type="EMBL" id="VEJ51383.1"/>
    </source>
</evidence>